<protein>
    <submittedName>
        <fullName evidence="1">Uncharacterized protein</fullName>
    </submittedName>
</protein>
<sequence length="63" mass="6982">MAPPPLSARYETSSCLPAPPGDGYLRFTTTSGGHFDARYRISGQQLELRYACIEPCGDRFVKE</sequence>
<dbReference type="Proteomes" id="UP000295334">
    <property type="component" value="Unassembled WGS sequence"/>
</dbReference>
<dbReference type="AlphaFoldDB" id="A0A4R1BAU8"/>
<organism evidence="1 2">
    <name type="scientific">Flaviaesturariibacter flavus</name>
    <dbReference type="NCBI Taxonomy" id="2502780"/>
    <lineage>
        <taxon>Bacteria</taxon>
        <taxon>Pseudomonadati</taxon>
        <taxon>Bacteroidota</taxon>
        <taxon>Chitinophagia</taxon>
        <taxon>Chitinophagales</taxon>
        <taxon>Chitinophagaceae</taxon>
        <taxon>Flaviaestuariibacter</taxon>
    </lineage>
</organism>
<evidence type="ECO:0000313" key="1">
    <source>
        <dbReference type="EMBL" id="TCJ14101.1"/>
    </source>
</evidence>
<name>A0A4R1BAU8_9BACT</name>
<proteinExistence type="predicted"/>
<gene>
    <name evidence="1" type="ORF">EPD60_08810</name>
</gene>
<dbReference type="OrthoDB" id="955522at2"/>
<evidence type="ECO:0000313" key="2">
    <source>
        <dbReference type="Proteomes" id="UP000295334"/>
    </source>
</evidence>
<comment type="caution">
    <text evidence="1">The sequence shown here is derived from an EMBL/GenBank/DDBJ whole genome shotgun (WGS) entry which is preliminary data.</text>
</comment>
<dbReference type="RefSeq" id="WP_131448893.1">
    <property type="nucleotide sequence ID" value="NZ_SJZI01000042.1"/>
</dbReference>
<keyword evidence="2" id="KW-1185">Reference proteome</keyword>
<dbReference type="EMBL" id="SJZI01000042">
    <property type="protein sequence ID" value="TCJ14101.1"/>
    <property type="molecule type" value="Genomic_DNA"/>
</dbReference>
<reference evidence="1 2" key="1">
    <citation type="submission" date="2019-03" db="EMBL/GenBank/DDBJ databases">
        <authorList>
            <person name="Kim M.K.M."/>
        </authorList>
    </citation>
    <scope>NUCLEOTIDE SEQUENCE [LARGE SCALE GENOMIC DNA]</scope>
    <source>
        <strain evidence="1 2">17J68-12</strain>
    </source>
</reference>
<accession>A0A4R1BAU8</accession>